<evidence type="ECO:0000313" key="3">
    <source>
        <dbReference type="Proteomes" id="UP000256269"/>
    </source>
</evidence>
<dbReference type="Proteomes" id="UP000256269">
    <property type="component" value="Unassembled WGS sequence"/>
</dbReference>
<evidence type="ECO:0000313" key="2">
    <source>
        <dbReference type="EMBL" id="REH28575.1"/>
    </source>
</evidence>
<evidence type="ECO:0000256" key="1">
    <source>
        <dbReference type="SAM" id="MobiDB-lite"/>
    </source>
</evidence>
<keyword evidence="3" id="KW-1185">Reference proteome</keyword>
<comment type="caution">
    <text evidence="2">The sequence shown here is derived from an EMBL/GenBank/DDBJ whole genome shotgun (WGS) entry which is preliminary data.</text>
</comment>
<reference evidence="2 3" key="1">
    <citation type="submission" date="2018-08" db="EMBL/GenBank/DDBJ databases">
        <title>Genomic Encyclopedia of Archaeal and Bacterial Type Strains, Phase II (KMG-II): from individual species to whole genera.</title>
        <authorList>
            <person name="Goeker M."/>
        </authorList>
    </citation>
    <scope>NUCLEOTIDE SEQUENCE [LARGE SCALE GENOMIC DNA]</scope>
    <source>
        <strain evidence="2 3">DSM 45791</strain>
    </source>
</reference>
<protein>
    <recommendedName>
        <fullName evidence="4">Methyltransferase family protein</fullName>
    </recommendedName>
</protein>
<proteinExistence type="predicted"/>
<organism evidence="2 3">
    <name type="scientific">Kutzneria buriramensis</name>
    <dbReference type="NCBI Taxonomy" id="1045776"/>
    <lineage>
        <taxon>Bacteria</taxon>
        <taxon>Bacillati</taxon>
        <taxon>Actinomycetota</taxon>
        <taxon>Actinomycetes</taxon>
        <taxon>Pseudonocardiales</taxon>
        <taxon>Pseudonocardiaceae</taxon>
        <taxon>Kutzneria</taxon>
    </lineage>
</organism>
<dbReference type="AlphaFoldDB" id="A0A3E0GWT3"/>
<accession>A0A3E0GWT3</accession>
<name>A0A3E0GWT3_9PSEU</name>
<evidence type="ECO:0008006" key="4">
    <source>
        <dbReference type="Google" id="ProtNLM"/>
    </source>
</evidence>
<feature type="region of interest" description="Disordered" evidence="1">
    <location>
        <begin position="174"/>
        <end position="205"/>
    </location>
</feature>
<dbReference type="Gene3D" id="3.40.50.150">
    <property type="entry name" value="Vaccinia Virus protein VP39"/>
    <property type="match status" value="1"/>
</dbReference>
<sequence>MAIAWWEGNTGVYGGLTEASAAAIDGVLAGLDTIAAGLEQGLGMARFFRASASYLPELLRDAVSLQALLFADGDSDVVHDVCQRNLSSRNANAVAAVVIAEFADSRPELRVVELGSGIGGTTVVVIDALQGKQVDYLLTDLTRSFLTSHGRQSGTCLGCGVDCWTSTANAPSRDTVRAQPMSCTQPTTPPGLCPESGTSSAPAAG</sequence>
<gene>
    <name evidence="2" type="ORF">BCF44_12617</name>
</gene>
<dbReference type="InterPro" id="IPR029063">
    <property type="entry name" value="SAM-dependent_MTases_sf"/>
</dbReference>
<feature type="compositionally biased region" description="Polar residues" evidence="1">
    <location>
        <begin position="196"/>
        <end position="205"/>
    </location>
</feature>
<dbReference type="EMBL" id="QUNO01000026">
    <property type="protein sequence ID" value="REH28575.1"/>
    <property type="molecule type" value="Genomic_DNA"/>
</dbReference>